<accession>A0A224YBR2</accession>
<reference evidence="2" key="1">
    <citation type="journal article" date="2017" name="Parasit. Vectors">
        <title>Sialotranscriptomics of Rhipicephalus zambeziensis reveals intricate expression profiles of secretory proteins and suggests tight temporal transcriptional regulation during blood-feeding.</title>
        <authorList>
            <person name="de Castro M.H."/>
            <person name="de Klerk D."/>
            <person name="Pienaar R."/>
            <person name="Rees D.J.G."/>
            <person name="Mans B.J."/>
        </authorList>
    </citation>
    <scope>NUCLEOTIDE SEQUENCE</scope>
    <source>
        <tissue evidence="2">Salivary glands</tissue>
    </source>
</reference>
<keyword evidence="1" id="KW-0732">Signal</keyword>
<dbReference type="EMBL" id="GFPF01003199">
    <property type="protein sequence ID" value="MAA14345.1"/>
    <property type="molecule type" value="Transcribed_RNA"/>
</dbReference>
<evidence type="ECO:0000256" key="1">
    <source>
        <dbReference type="SAM" id="SignalP"/>
    </source>
</evidence>
<dbReference type="AlphaFoldDB" id="A0A224YBR2"/>
<feature type="chain" id="PRO_5011990899" evidence="1">
    <location>
        <begin position="22"/>
        <end position="80"/>
    </location>
</feature>
<protein>
    <submittedName>
        <fullName evidence="2">Uncharacterized protein</fullName>
    </submittedName>
</protein>
<proteinExistence type="predicted"/>
<sequence>MNARTVCVLVLSAVLVHMAQGQGCRPAMPCRLPCQLGIEWPSMCGICVCPPMCRLCTSQCYTKPAPGLCPGCAEARLCYR</sequence>
<feature type="signal peptide" evidence="1">
    <location>
        <begin position="1"/>
        <end position="21"/>
    </location>
</feature>
<organism evidence="2">
    <name type="scientific">Rhipicephalus zambeziensis</name>
    <dbReference type="NCBI Taxonomy" id="60191"/>
    <lineage>
        <taxon>Eukaryota</taxon>
        <taxon>Metazoa</taxon>
        <taxon>Ecdysozoa</taxon>
        <taxon>Arthropoda</taxon>
        <taxon>Chelicerata</taxon>
        <taxon>Arachnida</taxon>
        <taxon>Acari</taxon>
        <taxon>Parasitiformes</taxon>
        <taxon>Ixodida</taxon>
        <taxon>Ixodoidea</taxon>
        <taxon>Ixodidae</taxon>
        <taxon>Rhipicephalinae</taxon>
        <taxon>Rhipicephalus</taxon>
        <taxon>Rhipicephalus</taxon>
    </lineage>
</organism>
<evidence type="ECO:0000313" key="2">
    <source>
        <dbReference type="EMBL" id="MAA14345.1"/>
    </source>
</evidence>
<name>A0A224YBR2_9ACAR</name>